<dbReference type="InterPro" id="IPR019734">
    <property type="entry name" value="TPR_rpt"/>
</dbReference>
<proteinExistence type="predicted"/>
<dbReference type="Gene3D" id="1.25.40.10">
    <property type="entry name" value="Tetratricopeptide repeat domain"/>
    <property type="match status" value="1"/>
</dbReference>
<evidence type="ECO:0000259" key="3">
    <source>
        <dbReference type="Pfam" id="PF00144"/>
    </source>
</evidence>
<dbReference type="InterPro" id="IPR011990">
    <property type="entry name" value="TPR-like_helical_dom_sf"/>
</dbReference>
<protein>
    <submittedName>
        <fullName evidence="4">Penicillin-binding protein 4</fullName>
    </submittedName>
</protein>
<dbReference type="InterPro" id="IPR012338">
    <property type="entry name" value="Beta-lactam/transpept-like"/>
</dbReference>
<dbReference type="InterPro" id="IPR050491">
    <property type="entry name" value="AmpC-like"/>
</dbReference>
<keyword evidence="1" id="KW-0802">TPR repeat</keyword>
<dbReference type="PANTHER" id="PTHR46825">
    <property type="entry name" value="D-ALANYL-D-ALANINE-CARBOXYPEPTIDASE/ENDOPEPTIDASE AMPH"/>
    <property type="match status" value="1"/>
</dbReference>
<feature type="repeat" description="TPR" evidence="1">
    <location>
        <begin position="446"/>
        <end position="479"/>
    </location>
</feature>
<dbReference type="RefSeq" id="WP_093979150.1">
    <property type="nucleotide sequence ID" value="NZ_CP022515.1"/>
</dbReference>
<dbReference type="PANTHER" id="PTHR46825:SF9">
    <property type="entry name" value="BETA-LACTAMASE-RELATED DOMAIN-CONTAINING PROTEIN"/>
    <property type="match status" value="1"/>
</dbReference>
<dbReference type="Gene3D" id="3.40.710.10">
    <property type="entry name" value="DD-peptidase/beta-lactamase superfamily"/>
    <property type="match status" value="1"/>
</dbReference>
<dbReference type="SUPFAM" id="SSF56601">
    <property type="entry name" value="beta-lactamase/transpeptidase-like"/>
    <property type="match status" value="1"/>
</dbReference>
<sequence>MNLSIKTLFFTFITFSMISAFSQNTNKELINKIDSYLESSVTNGFSGVVLVSKRGEIILSKGYGWADRENKIPNSPSTVFNIGSVTKQFTASAILKLVEQGKIKTADKVSSFFIQTPIDKRDITIHQLLTHTSGVSNRTGGFRYDEASKEQFLKEFFESELHSKPGKKYQYANANYIMLTVILELVSGQTYSSFLKEHLFEPAQMKSTGYKSINFSTERLAHGYYYNRDGEKWVDWGTTQQHLPYNNEHWYSIGKGDIHSTIEDLYKWHNALKNNVVLTKETRKIQETAYVAENDKMTSYYGYGWAISHSNRDTKIVAHNGSNGLYFADFVRFIDDDVVVIYITNAFLGSESEYVAREIGKMIFNTNYTAAPISKNSYQLIHEFMKTNPSTNAEKLPDFLKKELKIEFNDHAILNRIGYSRLKKEDQPGWALELFKLNVKLFPEDGNLWDSLGEAYLKYNQKEKAIKSYTTAVELGSEGSKKALKNLLTEEE</sequence>
<accession>A0A221UZN0</accession>
<keyword evidence="2" id="KW-0732">Signal</keyword>
<evidence type="ECO:0000313" key="4">
    <source>
        <dbReference type="EMBL" id="ASO06723.1"/>
    </source>
</evidence>
<dbReference type="PROSITE" id="PS50005">
    <property type="entry name" value="TPR"/>
    <property type="match status" value="1"/>
</dbReference>
<feature type="signal peptide" evidence="2">
    <location>
        <begin position="1"/>
        <end position="22"/>
    </location>
</feature>
<dbReference type="SUPFAM" id="SSF48452">
    <property type="entry name" value="TPR-like"/>
    <property type="match status" value="1"/>
</dbReference>
<dbReference type="AlphaFoldDB" id="A0A221UZN0"/>
<feature type="domain" description="Beta-lactamase-related" evidence="3">
    <location>
        <begin position="45"/>
        <end position="351"/>
    </location>
</feature>
<dbReference type="InterPro" id="IPR001466">
    <property type="entry name" value="Beta-lactam-related"/>
</dbReference>
<dbReference type="EMBL" id="CP022515">
    <property type="protein sequence ID" value="ASO06723.1"/>
    <property type="molecule type" value="Genomic_DNA"/>
</dbReference>
<evidence type="ECO:0000256" key="1">
    <source>
        <dbReference type="PROSITE-ProRule" id="PRU00339"/>
    </source>
</evidence>
<evidence type="ECO:0000313" key="5">
    <source>
        <dbReference type="Proteomes" id="UP000204551"/>
    </source>
</evidence>
<name>A0A221UZN0_9FLAO</name>
<gene>
    <name evidence="4" type="ORF">AREALGSMS7_03298</name>
</gene>
<feature type="chain" id="PRO_5012781616" evidence="2">
    <location>
        <begin position="23"/>
        <end position="492"/>
    </location>
</feature>
<dbReference type="Proteomes" id="UP000204551">
    <property type="component" value="Chromosome"/>
</dbReference>
<dbReference type="KEGG" id="aalg:AREALGSMS7_03298"/>
<reference evidence="4 5" key="1">
    <citation type="submission" date="2017-07" db="EMBL/GenBank/DDBJ databases">
        <title>Genome Sequence of Arenibacter algicola Strain SMS7 Isolated from a culture of the Diatom Skeletonema marinoi.</title>
        <authorList>
            <person name="Topel M."/>
            <person name="Pinder M.I.M."/>
            <person name="Johansson O.N."/>
            <person name="Kourtchenko O."/>
            <person name="Godhe A."/>
            <person name="Clarke A.K."/>
        </authorList>
    </citation>
    <scope>NUCLEOTIDE SEQUENCE [LARGE SCALE GENOMIC DNA]</scope>
    <source>
        <strain evidence="4 5">SMS7</strain>
    </source>
</reference>
<evidence type="ECO:0000256" key="2">
    <source>
        <dbReference type="SAM" id="SignalP"/>
    </source>
</evidence>
<organism evidence="4 5">
    <name type="scientific">Arenibacter algicola</name>
    <dbReference type="NCBI Taxonomy" id="616991"/>
    <lineage>
        <taxon>Bacteria</taxon>
        <taxon>Pseudomonadati</taxon>
        <taxon>Bacteroidota</taxon>
        <taxon>Flavobacteriia</taxon>
        <taxon>Flavobacteriales</taxon>
        <taxon>Flavobacteriaceae</taxon>
        <taxon>Arenibacter</taxon>
    </lineage>
</organism>
<dbReference type="Pfam" id="PF00144">
    <property type="entry name" value="Beta-lactamase"/>
    <property type="match status" value="1"/>
</dbReference>